<accession>A0A8T0EBR3</accession>
<dbReference type="EMBL" id="JABXBU010002228">
    <property type="protein sequence ID" value="KAF8770562.1"/>
    <property type="molecule type" value="Genomic_DNA"/>
</dbReference>
<feature type="region of interest" description="Disordered" evidence="1">
    <location>
        <begin position="1"/>
        <end position="47"/>
    </location>
</feature>
<evidence type="ECO:0000256" key="1">
    <source>
        <dbReference type="SAM" id="MobiDB-lite"/>
    </source>
</evidence>
<evidence type="ECO:0000313" key="3">
    <source>
        <dbReference type="Proteomes" id="UP000807504"/>
    </source>
</evidence>
<reference evidence="2" key="1">
    <citation type="journal article" date="2020" name="bioRxiv">
        <title>Chromosome-level reference genome of the European wasp spider Argiope bruennichi: a resource for studies on range expansion and evolutionary adaptation.</title>
        <authorList>
            <person name="Sheffer M.M."/>
            <person name="Hoppe A."/>
            <person name="Krehenwinkel H."/>
            <person name="Uhl G."/>
            <person name="Kuss A.W."/>
            <person name="Jensen L."/>
            <person name="Jensen C."/>
            <person name="Gillespie R.G."/>
            <person name="Hoff K.J."/>
            <person name="Prost S."/>
        </authorList>
    </citation>
    <scope>NUCLEOTIDE SEQUENCE</scope>
</reference>
<gene>
    <name evidence="2" type="ORF">HNY73_018072</name>
</gene>
<sequence length="120" mass="13493">MYSGEVNSHDPWRVSSGWGGECRGPPSEKKRDGDRCRRSDNNSRASCWKGDSREMMVFLRQRFDSDHQTAKEGDGGGGRQQSSCPLLFGPLVVGEGMVFVQYSVKKSEMCMRCVIFGKYI</sequence>
<comment type="caution">
    <text evidence="2">The sequence shown here is derived from an EMBL/GenBank/DDBJ whole genome shotgun (WGS) entry which is preliminary data.</text>
</comment>
<evidence type="ECO:0000313" key="2">
    <source>
        <dbReference type="EMBL" id="KAF8770562.1"/>
    </source>
</evidence>
<protein>
    <submittedName>
        <fullName evidence="2">Uncharacterized protein</fullName>
    </submittedName>
</protein>
<dbReference type="AlphaFoldDB" id="A0A8T0EBR3"/>
<keyword evidence="3" id="KW-1185">Reference proteome</keyword>
<dbReference type="Proteomes" id="UP000807504">
    <property type="component" value="Unassembled WGS sequence"/>
</dbReference>
<reference evidence="2" key="2">
    <citation type="submission" date="2020-06" db="EMBL/GenBank/DDBJ databases">
        <authorList>
            <person name="Sheffer M."/>
        </authorList>
    </citation>
    <scope>NUCLEOTIDE SEQUENCE</scope>
</reference>
<feature type="compositionally biased region" description="Basic and acidic residues" evidence="1">
    <location>
        <begin position="26"/>
        <end position="41"/>
    </location>
</feature>
<name>A0A8T0EBR3_ARGBR</name>
<organism evidence="2 3">
    <name type="scientific">Argiope bruennichi</name>
    <name type="common">Wasp spider</name>
    <name type="synonym">Aranea bruennichi</name>
    <dbReference type="NCBI Taxonomy" id="94029"/>
    <lineage>
        <taxon>Eukaryota</taxon>
        <taxon>Metazoa</taxon>
        <taxon>Ecdysozoa</taxon>
        <taxon>Arthropoda</taxon>
        <taxon>Chelicerata</taxon>
        <taxon>Arachnida</taxon>
        <taxon>Araneae</taxon>
        <taxon>Araneomorphae</taxon>
        <taxon>Entelegynae</taxon>
        <taxon>Araneoidea</taxon>
        <taxon>Araneidae</taxon>
        <taxon>Argiope</taxon>
    </lineage>
</organism>
<proteinExistence type="predicted"/>